<dbReference type="AlphaFoldDB" id="A0A1J1H2C4"/>
<dbReference type="SUPFAM" id="SSF54928">
    <property type="entry name" value="RNA-binding domain, RBD"/>
    <property type="match status" value="1"/>
</dbReference>
<sequence length="1236" mass="145669">MNAKHNNSLFEKFHCKNNISCGIPNNFNIESGTLMKKIEDYNENIVKKKNFNKNLGDLIYNISKLILENTNKNSVHDEDNFLNENKKNNNYNEKEKYVNNSMNNSENNNLFVSDKKTEIEKILNNIDYNKKEGNLKFINNNDKYSNDINSNLITLKNVKSTNSKIEKNKLNFFIDTKNCNQNTNEECNNIYNNTKNLLNIQKCEEENEMRGIEKFSNFNINDIKKESKNKLIYTNVDYTEKREENFEKNYKLYEEHIPFQTKEHNLNNEKIKHNNITSQIIKEIKRNKTNYNLKNIVITNVFLGNIPPNITEERLKNVLEIFGFIIHVEYKWSVDKWSYAFVYFIDEKCAVNAVNILNQKKFFDNSPNHKLICFIVSKQIPNQNTLQYNKANFSLLKDGPPGANLFLYGIPLKWTELNLIQLVNKYGHVVGLRIPYVNKENDKKQGNRGFGFVSYDNKKSAIEAFEELSKMYIHGKLLKVQLKNGEEHLLPAKLKNIYNTNKNKVKDNNNTKSAQSLVSTTDTLKTLNSINSNDIKKKFKNKCSNNNVKSNNFIKNKNKSNNSLCNNNTNKNIQNTSTSDNTCSKGLLESELKNNYPSNNSNNCDSPSNYSNSKIFTNFSDEYDKSYVTNKNFNIYTPNLQYNTNTNVLSNEFYKGEKYLFDISESSFERTDMNNVKCLDFVKINENKIKSLNLNDEKNINKYLQNKDNMTKKINMNNKSDYSNLCDSIDSERGKKFPWKKKKNSQLLEQKIKNLNKNFNYTNKIDTIRDYINSNKFTCNNFFESESLDKNQSSKLNNLKIKTCNNQKNKFSSNLNELENSSNASFSNTQNSNINISDNFFINNTKTLPTNEQNETQKMQTCKNYELFKKIKNNIHLYNENRNICSFLNNIWYNNDKNNNTYNNNDNKYNSKTKDDYIENNYFNEINKTFYYNENINNFDKNEKEYNKNDNINENNKYLNTNFEESFCDTYNNNMCDKKNLSNYFKNMQIFLKILNSYSKENVLKIDDYFNNGNKQLQEIINQRFNKELDKKDIENLFKNISFKNKETENKTQKGLYNKISYLKNSEDNLINSGSDLFNSNYFNLNFYEDSPFKNQSNNEKYVTNNNRIDHYLNDIYISDYINTHNYDKNILNFEIINDNKNINDNKDIYDNNFISDYQSNINKYIYHHYNKNVTNSTSNSCKRDISNNSKSIINKNMNFDNSDNTINNNYNKNMEYIKKNDSNNCIDKDICKISD</sequence>
<proteinExistence type="predicted"/>
<accession>A0A1J1H2C4</accession>
<feature type="domain" description="RRM" evidence="4">
    <location>
        <begin position="403"/>
        <end position="485"/>
    </location>
</feature>
<dbReference type="GO" id="GO:0005634">
    <property type="term" value="C:nucleus"/>
    <property type="evidence" value="ECO:0007669"/>
    <property type="project" value="TreeGrafter"/>
</dbReference>
<gene>
    <name evidence="5" type="ORF">PRELSG_0605600</name>
</gene>
<evidence type="ECO:0000256" key="2">
    <source>
        <dbReference type="PROSITE-ProRule" id="PRU00176"/>
    </source>
</evidence>
<dbReference type="InterPro" id="IPR035979">
    <property type="entry name" value="RBD_domain_sf"/>
</dbReference>
<feature type="region of interest" description="Disordered" evidence="3">
    <location>
        <begin position="550"/>
        <end position="581"/>
    </location>
</feature>
<dbReference type="InterPro" id="IPR012677">
    <property type="entry name" value="Nucleotide-bd_a/b_plait_sf"/>
</dbReference>
<dbReference type="KEGG" id="prel:PRELSG_0605600"/>
<dbReference type="InterPro" id="IPR050502">
    <property type="entry name" value="Euk_RNA-bind_prot"/>
</dbReference>
<evidence type="ECO:0000256" key="3">
    <source>
        <dbReference type="SAM" id="MobiDB-lite"/>
    </source>
</evidence>
<keyword evidence="1 2" id="KW-0694">RNA-binding</keyword>
<evidence type="ECO:0000259" key="4">
    <source>
        <dbReference type="PROSITE" id="PS50102"/>
    </source>
</evidence>
<dbReference type="GO" id="GO:0003729">
    <property type="term" value="F:mRNA binding"/>
    <property type="evidence" value="ECO:0007669"/>
    <property type="project" value="TreeGrafter"/>
</dbReference>
<dbReference type="OMA" id="WSYAFIY"/>
<keyword evidence="6" id="KW-1185">Reference proteome</keyword>
<evidence type="ECO:0000256" key="1">
    <source>
        <dbReference type="ARBA" id="ARBA00022884"/>
    </source>
</evidence>
<dbReference type="OrthoDB" id="410044at2759"/>
<dbReference type="FunFam" id="3.30.70.330:FF:000445">
    <property type="entry name" value="RNA-binding protein, putative"/>
    <property type="match status" value="1"/>
</dbReference>
<evidence type="ECO:0000313" key="5">
    <source>
        <dbReference type="EMBL" id="CRG99081.1"/>
    </source>
</evidence>
<dbReference type="InterPro" id="IPR000504">
    <property type="entry name" value="RRM_dom"/>
</dbReference>
<feature type="compositionally biased region" description="Low complexity" evidence="3">
    <location>
        <begin position="550"/>
        <end position="578"/>
    </location>
</feature>
<dbReference type="CDD" id="cd00590">
    <property type="entry name" value="RRM_SF"/>
    <property type="match status" value="1"/>
</dbReference>
<dbReference type="Gene3D" id="3.30.70.330">
    <property type="match status" value="2"/>
</dbReference>
<dbReference type="GeneID" id="39735182"/>
<dbReference type="Proteomes" id="UP000220158">
    <property type="component" value="Chromosome 6"/>
</dbReference>
<dbReference type="PROSITE" id="PS50102">
    <property type="entry name" value="RRM"/>
    <property type="match status" value="2"/>
</dbReference>
<reference evidence="5 6" key="1">
    <citation type="submission" date="2015-04" db="EMBL/GenBank/DDBJ databases">
        <authorList>
            <consortium name="Pathogen Informatics"/>
        </authorList>
    </citation>
    <scope>NUCLEOTIDE SEQUENCE [LARGE SCALE GENOMIC DNA]</scope>
    <source>
        <strain evidence="5 6">SGS1</strain>
    </source>
</reference>
<name>A0A1J1H2C4_PLARL</name>
<evidence type="ECO:0000313" key="6">
    <source>
        <dbReference type="Proteomes" id="UP000220158"/>
    </source>
</evidence>
<dbReference type="RefSeq" id="XP_028532089.1">
    <property type="nucleotide sequence ID" value="XM_028675507.1"/>
</dbReference>
<dbReference type="SMART" id="SM00360">
    <property type="entry name" value="RRM"/>
    <property type="match status" value="2"/>
</dbReference>
<protein>
    <submittedName>
        <fullName evidence="5">RNA-binding protein, putative</fullName>
    </submittedName>
</protein>
<dbReference type="PANTHER" id="PTHR48025">
    <property type="entry name" value="OS02G0815200 PROTEIN"/>
    <property type="match status" value="1"/>
</dbReference>
<dbReference type="Pfam" id="PF00076">
    <property type="entry name" value="RRM_1"/>
    <property type="match status" value="2"/>
</dbReference>
<organism evidence="5 6">
    <name type="scientific">Plasmodium relictum</name>
    <dbReference type="NCBI Taxonomy" id="85471"/>
    <lineage>
        <taxon>Eukaryota</taxon>
        <taxon>Sar</taxon>
        <taxon>Alveolata</taxon>
        <taxon>Apicomplexa</taxon>
        <taxon>Aconoidasida</taxon>
        <taxon>Haemosporida</taxon>
        <taxon>Plasmodiidae</taxon>
        <taxon>Plasmodium</taxon>
        <taxon>Plasmodium (Haemamoeba)</taxon>
    </lineage>
</organism>
<dbReference type="PANTHER" id="PTHR48025:SF1">
    <property type="entry name" value="RRM DOMAIN-CONTAINING PROTEIN"/>
    <property type="match status" value="1"/>
</dbReference>
<dbReference type="VEuPathDB" id="PlasmoDB:PRELSG_0605600"/>
<feature type="domain" description="RRM" evidence="4">
    <location>
        <begin position="299"/>
        <end position="379"/>
    </location>
</feature>
<dbReference type="EMBL" id="LN835301">
    <property type="protein sequence ID" value="CRG99081.1"/>
    <property type="molecule type" value="Genomic_DNA"/>
</dbReference>